<evidence type="ECO:0000313" key="7">
    <source>
        <dbReference type="EMBL" id="GJE08947.1"/>
    </source>
</evidence>
<evidence type="ECO:0000256" key="4">
    <source>
        <dbReference type="ARBA" id="ARBA00022723"/>
    </source>
</evidence>
<evidence type="ECO:0000256" key="1">
    <source>
        <dbReference type="ARBA" id="ARBA00001970"/>
    </source>
</evidence>
<reference evidence="7" key="1">
    <citation type="journal article" date="2021" name="Front. Microbiol.">
        <title>Comprehensive Comparative Genomics and Phenotyping of Methylobacterium Species.</title>
        <authorList>
            <person name="Alessa O."/>
            <person name="Ogura Y."/>
            <person name="Fujitani Y."/>
            <person name="Takami H."/>
            <person name="Hayashi T."/>
            <person name="Sahin N."/>
            <person name="Tani A."/>
        </authorList>
    </citation>
    <scope>NUCLEOTIDE SEQUENCE</scope>
    <source>
        <strain evidence="7">LMG 23639</strain>
    </source>
</reference>
<reference evidence="7" key="2">
    <citation type="submission" date="2021-08" db="EMBL/GenBank/DDBJ databases">
        <authorList>
            <person name="Tani A."/>
            <person name="Ola A."/>
            <person name="Ogura Y."/>
            <person name="Katsura K."/>
            <person name="Hayashi T."/>
        </authorList>
    </citation>
    <scope>NUCLEOTIDE SEQUENCE</scope>
    <source>
        <strain evidence="7">LMG 23639</strain>
    </source>
</reference>
<evidence type="ECO:0000256" key="6">
    <source>
        <dbReference type="ARBA" id="ARBA00023004"/>
    </source>
</evidence>
<accession>A0ABQ4T1P8</accession>
<dbReference type="EMBL" id="BPQR01000106">
    <property type="protein sequence ID" value="GJE08947.1"/>
    <property type="molecule type" value="Genomic_DNA"/>
</dbReference>
<dbReference type="Proteomes" id="UP001055102">
    <property type="component" value="Unassembled WGS sequence"/>
</dbReference>
<keyword evidence="6" id="KW-0408">Iron</keyword>
<keyword evidence="8" id="KW-1185">Reference proteome</keyword>
<dbReference type="Gene3D" id="1.10.420.10">
    <property type="entry name" value="Peroxidase, domain 2"/>
    <property type="match status" value="1"/>
</dbReference>
<dbReference type="InterPro" id="IPR000763">
    <property type="entry name" value="Catalase_peroxidase"/>
</dbReference>
<keyword evidence="3" id="KW-0349">Heme</keyword>
<keyword evidence="5" id="KW-0560">Oxidoreductase</keyword>
<proteinExistence type="predicted"/>
<evidence type="ECO:0000256" key="3">
    <source>
        <dbReference type="ARBA" id="ARBA00022617"/>
    </source>
</evidence>
<dbReference type="PANTHER" id="PTHR30555">
    <property type="entry name" value="HYDROPEROXIDASE I, BIFUNCTIONAL CATALASE-PEROXIDASE"/>
    <property type="match status" value="1"/>
</dbReference>
<gene>
    <name evidence="7" type="primary">katG</name>
    <name evidence="7" type="ORF">AOPFMNJM_4295</name>
</gene>
<dbReference type="SUPFAM" id="SSF48113">
    <property type="entry name" value="Heme-dependent peroxidases"/>
    <property type="match status" value="1"/>
</dbReference>
<sequence>MAFELVDRASGAAKFTATRCDLVFGSNAQLRSVAEVYAGSDDEARFAEDFVKLWDKVMMLDRYDVRS</sequence>
<keyword evidence="2" id="KW-0575">Peroxidase</keyword>
<dbReference type="PANTHER" id="PTHR30555:SF0">
    <property type="entry name" value="CATALASE-PEROXIDASE"/>
    <property type="match status" value="1"/>
</dbReference>
<organism evidence="7 8">
    <name type="scientific">Methylobacterium jeotgali</name>
    <dbReference type="NCBI Taxonomy" id="381630"/>
    <lineage>
        <taxon>Bacteria</taxon>
        <taxon>Pseudomonadati</taxon>
        <taxon>Pseudomonadota</taxon>
        <taxon>Alphaproteobacteria</taxon>
        <taxon>Hyphomicrobiales</taxon>
        <taxon>Methylobacteriaceae</taxon>
        <taxon>Methylobacterium</taxon>
    </lineage>
</organism>
<evidence type="ECO:0000313" key="8">
    <source>
        <dbReference type="Proteomes" id="UP001055102"/>
    </source>
</evidence>
<evidence type="ECO:0000256" key="2">
    <source>
        <dbReference type="ARBA" id="ARBA00022559"/>
    </source>
</evidence>
<name>A0ABQ4T1P8_9HYPH</name>
<evidence type="ECO:0000256" key="5">
    <source>
        <dbReference type="ARBA" id="ARBA00023002"/>
    </source>
</evidence>
<comment type="caution">
    <text evidence="7">The sequence shown here is derived from an EMBL/GenBank/DDBJ whole genome shotgun (WGS) entry which is preliminary data.</text>
</comment>
<protein>
    <submittedName>
        <fullName evidence="7">Catalase-peroxidase</fullName>
    </submittedName>
</protein>
<dbReference type="InterPro" id="IPR010255">
    <property type="entry name" value="Haem_peroxidase_sf"/>
</dbReference>
<comment type="cofactor">
    <cofactor evidence="1">
        <name>heme b</name>
        <dbReference type="ChEBI" id="CHEBI:60344"/>
    </cofactor>
</comment>
<keyword evidence="4" id="KW-0479">Metal-binding</keyword>